<name>A0A7G5MU80_9FIRM</name>
<dbReference type="EMBL" id="CP039126">
    <property type="protein sequence ID" value="QMW78173.1"/>
    <property type="molecule type" value="Genomic_DNA"/>
</dbReference>
<dbReference type="Proteomes" id="UP000515789">
    <property type="component" value="Chromosome"/>
</dbReference>
<proteinExistence type="predicted"/>
<dbReference type="AlphaFoldDB" id="A0A7G5MU80"/>
<reference evidence="1 2" key="1">
    <citation type="submission" date="2019-04" db="EMBL/GenBank/DDBJ databases">
        <authorList>
            <person name="Schori C."/>
            <person name="Ahrens C."/>
        </authorList>
    </citation>
    <scope>NUCLEOTIDE SEQUENCE [LARGE SCALE GENOMIC DNA]</scope>
    <source>
        <strain evidence="1 2">DSM 2950</strain>
    </source>
</reference>
<evidence type="ECO:0000313" key="2">
    <source>
        <dbReference type="Proteomes" id="UP000515789"/>
    </source>
</evidence>
<accession>A0A7G5MU80</accession>
<evidence type="ECO:0000313" key="1">
    <source>
        <dbReference type="EMBL" id="QMW78173.1"/>
    </source>
</evidence>
<dbReference type="GeneID" id="75050669"/>
<gene>
    <name evidence="1" type="ORF">E5259_11515</name>
</gene>
<sequence length="78" mass="9195">MVQKDIFTEIQAKIGCNRRTELPYHKREIWQEIKKLPLAAYPLNQLEEFSHFVFDVDYPVLVGILSELKGRDLSLCMK</sequence>
<dbReference type="RefSeq" id="WP_018595056.1">
    <property type="nucleotide sequence ID" value="NZ_CABLBP010000018.1"/>
</dbReference>
<organism evidence="1 2">
    <name type="scientific">Blautia producta</name>
    <dbReference type="NCBI Taxonomy" id="33035"/>
    <lineage>
        <taxon>Bacteria</taxon>
        <taxon>Bacillati</taxon>
        <taxon>Bacillota</taxon>
        <taxon>Clostridia</taxon>
        <taxon>Lachnospirales</taxon>
        <taxon>Lachnospiraceae</taxon>
        <taxon>Blautia</taxon>
    </lineage>
</organism>
<protein>
    <submittedName>
        <fullName evidence="1">Uncharacterized protein</fullName>
    </submittedName>
</protein>